<dbReference type="EMBL" id="FIHM01000017">
    <property type="protein sequence ID" value="CYV29495.1"/>
    <property type="molecule type" value="Genomic_DNA"/>
</dbReference>
<dbReference type="GO" id="GO:0006355">
    <property type="term" value="P:regulation of DNA-templated transcription"/>
    <property type="evidence" value="ECO:0007669"/>
    <property type="project" value="InterPro"/>
</dbReference>
<dbReference type="InterPro" id="IPR010985">
    <property type="entry name" value="Ribbon_hlx_hlx"/>
</dbReference>
<evidence type="ECO:0000313" key="1">
    <source>
        <dbReference type="EMBL" id="CYV29495.1"/>
    </source>
</evidence>
<proteinExistence type="predicted"/>
<dbReference type="Proteomes" id="UP000074850">
    <property type="component" value="Unassembled WGS sequence"/>
</dbReference>
<protein>
    <submittedName>
        <fullName evidence="1">Uncharacterized protein</fullName>
    </submittedName>
</protein>
<accession>A0A123THH0</accession>
<dbReference type="Pfam" id="PF21983">
    <property type="entry name" value="NikA-like"/>
    <property type="match status" value="1"/>
</dbReference>
<evidence type="ECO:0000313" key="2">
    <source>
        <dbReference type="Proteomes" id="UP000074850"/>
    </source>
</evidence>
<sequence length="54" mass="6338">MQEPKRPRGRPPTGRERNKLLNIRVTEEERNQIKQSAHNNGMTVADWIVSKIEK</sequence>
<dbReference type="AlphaFoldDB" id="A0A123THH0"/>
<dbReference type="RefSeq" id="WP_153308778.1">
    <property type="nucleotide sequence ID" value="NZ_CEFC01000358.1"/>
</dbReference>
<dbReference type="SUPFAM" id="SSF47598">
    <property type="entry name" value="Ribbon-helix-helix"/>
    <property type="match status" value="1"/>
</dbReference>
<gene>
    <name evidence="1" type="ORF">ERS132426_00989</name>
</gene>
<name>A0A123THH0_STRSU</name>
<dbReference type="InterPro" id="IPR053842">
    <property type="entry name" value="NikA-like"/>
</dbReference>
<organism evidence="1 2">
    <name type="scientific">Streptococcus suis</name>
    <dbReference type="NCBI Taxonomy" id="1307"/>
    <lineage>
        <taxon>Bacteria</taxon>
        <taxon>Bacillati</taxon>
        <taxon>Bacillota</taxon>
        <taxon>Bacilli</taxon>
        <taxon>Lactobacillales</taxon>
        <taxon>Streptococcaceae</taxon>
        <taxon>Streptococcus</taxon>
    </lineage>
</organism>
<reference evidence="1 2" key="1">
    <citation type="submission" date="2016-02" db="EMBL/GenBank/DDBJ databases">
        <authorList>
            <consortium name="Pathogen Informatics"/>
        </authorList>
    </citation>
    <scope>NUCLEOTIDE SEQUENCE [LARGE SCALE GENOMIC DNA]</scope>
    <source>
        <strain evidence="1 2">LSS64</strain>
    </source>
</reference>